<protein>
    <submittedName>
        <fullName evidence="3">WxL domain-containing protein</fullName>
    </submittedName>
</protein>
<keyword evidence="1" id="KW-0732">Signal</keyword>
<name>A0A7V8MZP6_9LACT</name>
<evidence type="ECO:0000259" key="2">
    <source>
        <dbReference type="Pfam" id="PF13731"/>
    </source>
</evidence>
<dbReference type="AlphaFoldDB" id="A0A7V8MZP6"/>
<accession>A0A7V8MZP6</accession>
<feature type="signal peptide" evidence="1">
    <location>
        <begin position="1"/>
        <end position="22"/>
    </location>
</feature>
<reference evidence="3 4" key="1">
    <citation type="submission" date="2020-07" db="EMBL/GenBank/DDBJ databases">
        <authorList>
            <person name="Hilgarth M."/>
            <person name="Werum V."/>
            <person name="Vogel R.F."/>
        </authorList>
    </citation>
    <scope>NUCLEOTIDE SEQUENCE [LARGE SCALE GENOMIC DNA]</scope>
    <source>
        <strain evidence="3 4">DSM 28961</strain>
    </source>
</reference>
<gene>
    <name evidence="3" type="ORF">HZR21_01800</name>
</gene>
<dbReference type="RefSeq" id="WP_180745915.1">
    <property type="nucleotide sequence ID" value="NZ_CBCRWQ010000001.1"/>
</dbReference>
<dbReference type="GeneID" id="303194240"/>
<comment type="caution">
    <text evidence="3">The sequence shown here is derived from an EMBL/GenBank/DDBJ whole genome shotgun (WGS) entry which is preliminary data.</text>
</comment>
<evidence type="ECO:0000313" key="4">
    <source>
        <dbReference type="Proteomes" id="UP000530186"/>
    </source>
</evidence>
<dbReference type="Proteomes" id="UP000530186">
    <property type="component" value="Unassembled WGS sequence"/>
</dbReference>
<organism evidence="3 4">
    <name type="scientific">Pseudolactococcus laudensis</name>
    <dbReference type="NCBI Taxonomy" id="1494461"/>
    <lineage>
        <taxon>Bacteria</taxon>
        <taxon>Bacillati</taxon>
        <taxon>Bacillota</taxon>
        <taxon>Bacilli</taxon>
        <taxon>Lactobacillales</taxon>
        <taxon>Streptococcaceae</taxon>
        <taxon>Pseudolactococcus</taxon>
    </lineage>
</organism>
<feature type="domain" description="WxL" evidence="2">
    <location>
        <begin position="25"/>
        <end position="252"/>
    </location>
</feature>
<keyword evidence="4" id="KW-1185">Reference proteome</keyword>
<evidence type="ECO:0000313" key="3">
    <source>
        <dbReference type="EMBL" id="MBA0015887.1"/>
    </source>
</evidence>
<evidence type="ECO:0000256" key="1">
    <source>
        <dbReference type="SAM" id="SignalP"/>
    </source>
</evidence>
<feature type="chain" id="PRO_5031266298" evidence="1">
    <location>
        <begin position="23"/>
        <end position="259"/>
    </location>
</feature>
<dbReference type="EMBL" id="JACBNY010000002">
    <property type="protein sequence ID" value="MBA0015887.1"/>
    <property type="molecule type" value="Genomic_DNA"/>
</dbReference>
<proteinExistence type="predicted"/>
<dbReference type="Pfam" id="PF13731">
    <property type="entry name" value="WxL"/>
    <property type="match status" value="1"/>
</dbReference>
<sequence>MKKTILIVLSFVLLSGTLLVHADTVSKESTESGIEFTQKKLIGTPRDPRDPSQPFQGKYGIIQTFEDDNEQNHSQATQKNPKLLSWNEETDFGLAHVPADLSFGVIGDAQGVSVYRSKGNAAFYEDDNYFLQMMDNRDTPSTGWHISVQLQDKISSVSGSHKVEGAMLWFPKGESRNELNQDSAAVDTTNFETFSGYVTDMTPLEVWRTKGSAEKRGKAVSSYMWAANEMELHIPDNAELLNERYSFSMLWTAAVSPEM</sequence>
<dbReference type="InterPro" id="IPR027994">
    <property type="entry name" value="WxL_dom"/>
</dbReference>